<evidence type="ECO:0000256" key="1">
    <source>
        <dbReference type="SAM" id="Phobius"/>
    </source>
</evidence>
<accession>A0ABV7CS17</accession>
<keyword evidence="1" id="KW-0812">Transmembrane</keyword>
<comment type="caution">
    <text evidence="2">The sequence shown here is derived from an EMBL/GenBank/DDBJ whole genome shotgun (WGS) entry which is preliminary data.</text>
</comment>
<feature type="transmembrane region" description="Helical" evidence="1">
    <location>
        <begin position="130"/>
        <end position="149"/>
    </location>
</feature>
<sequence>MTADAIILGITYLTVQLFANKLISSSAIGTFQWLSLSGGVAVSYVFVYILPSLHREQQDFPQDSLFTMETELYFLGLLGLLIFYGVHNAAERMERLHKERKGRFFWIQIAFFGVYNMLISYIVFASGLEGIEAIFYGVAVGLHFMAVSHDMWREDSRRYEAGGRYVLASGIMAGWGAGVFLPLPSYVLAVIYAFISGAMIFVVLKKELPEEENTHFPTFLLGSLGHTTITLALKFFFDW</sequence>
<dbReference type="RefSeq" id="WP_390268206.1">
    <property type="nucleotide sequence ID" value="NZ_JBHRSA010000006.1"/>
</dbReference>
<name>A0ABV7CS17_9BACI</name>
<feature type="transmembrane region" description="Helical" evidence="1">
    <location>
        <begin position="70"/>
        <end position="90"/>
    </location>
</feature>
<feature type="transmembrane region" description="Helical" evidence="1">
    <location>
        <begin position="30"/>
        <end position="50"/>
    </location>
</feature>
<reference evidence="3" key="1">
    <citation type="journal article" date="2019" name="Int. J. Syst. Evol. Microbiol.">
        <title>The Global Catalogue of Microorganisms (GCM) 10K type strain sequencing project: providing services to taxonomists for standard genome sequencing and annotation.</title>
        <authorList>
            <consortium name="The Broad Institute Genomics Platform"/>
            <consortium name="The Broad Institute Genome Sequencing Center for Infectious Disease"/>
            <person name="Wu L."/>
            <person name="Ma J."/>
        </authorList>
    </citation>
    <scope>NUCLEOTIDE SEQUENCE [LARGE SCALE GENOMIC DNA]</scope>
    <source>
        <strain evidence="3">KCTC 13128</strain>
    </source>
</reference>
<organism evidence="2 3">
    <name type="scientific">Virgibacillus xinjiangensis</name>
    <dbReference type="NCBI Taxonomy" id="393090"/>
    <lineage>
        <taxon>Bacteria</taxon>
        <taxon>Bacillati</taxon>
        <taxon>Bacillota</taxon>
        <taxon>Bacilli</taxon>
        <taxon>Bacillales</taxon>
        <taxon>Bacillaceae</taxon>
        <taxon>Virgibacillus</taxon>
    </lineage>
</organism>
<dbReference type="Proteomes" id="UP001595279">
    <property type="component" value="Unassembled WGS sequence"/>
</dbReference>
<protein>
    <submittedName>
        <fullName evidence="2">Uncharacterized protein</fullName>
    </submittedName>
</protein>
<keyword evidence="1" id="KW-0472">Membrane</keyword>
<gene>
    <name evidence="2" type="ORF">ACFOGI_02995</name>
</gene>
<keyword evidence="3" id="KW-1185">Reference proteome</keyword>
<feature type="transmembrane region" description="Helical" evidence="1">
    <location>
        <begin position="216"/>
        <end position="237"/>
    </location>
</feature>
<evidence type="ECO:0000313" key="3">
    <source>
        <dbReference type="Proteomes" id="UP001595279"/>
    </source>
</evidence>
<evidence type="ECO:0000313" key="2">
    <source>
        <dbReference type="EMBL" id="MFC3039214.1"/>
    </source>
</evidence>
<proteinExistence type="predicted"/>
<dbReference type="EMBL" id="JBHRSA010000006">
    <property type="protein sequence ID" value="MFC3039214.1"/>
    <property type="molecule type" value="Genomic_DNA"/>
</dbReference>
<feature type="transmembrane region" description="Helical" evidence="1">
    <location>
        <begin position="6"/>
        <end position="23"/>
    </location>
</feature>
<feature type="transmembrane region" description="Helical" evidence="1">
    <location>
        <begin position="102"/>
        <end position="124"/>
    </location>
</feature>
<keyword evidence="1" id="KW-1133">Transmembrane helix</keyword>